<sequence>MAYKINASACTACAACESECPNDAIYEKNGLFAIKADKCTECIGHYDDPQCLAACPADCIVVDKSVPRYQA</sequence>
<dbReference type="PROSITE" id="PS00198">
    <property type="entry name" value="4FE4S_FER_1"/>
    <property type="match status" value="1"/>
</dbReference>
<dbReference type="AlphaFoldDB" id="A0A975SQL6"/>
<evidence type="ECO:0000256" key="1">
    <source>
        <dbReference type="ARBA" id="ARBA00001966"/>
    </source>
</evidence>
<dbReference type="KEGG" id="aiq:Azoinq_06105"/>
<reference evidence="9" key="1">
    <citation type="submission" date="2020-11" db="EMBL/GenBank/DDBJ databases">
        <title>Azospira inquinata sp. nov.</title>
        <authorList>
            <person name="Moe W.M."/>
            <person name="Mikes M.C."/>
        </authorList>
    </citation>
    <scope>NUCLEOTIDE SEQUENCE</scope>
    <source>
        <strain evidence="9">Azo-3</strain>
    </source>
</reference>
<keyword evidence="4" id="KW-0479">Metal-binding</keyword>
<gene>
    <name evidence="9" type="ORF">Azoinq_06105</name>
</gene>
<accession>A0A975SQL6</accession>
<dbReference type="Pfam" id="PF00037">
    <property type="entry name" value="Fer4"/>
    <property type="match status" value="1"/>
</dbReference>
<dbReference type="GO" id="GO:0046872">
    <property type="term" value="F:metal ion binding"/>
    <property type="evidence" value="ECO:0007669"/>
    <property type="project" value="UniProtKB-KW"/>
</dbReference>
<dbReference type="InterPro" id="IPR017900">
    <property type="entry name" value="4Fe4S_Fe_S_CS"/>
</dbReference>
<dbReference type="RefSeq" id="WP_216130970.1">
    <property type="nucleotide sequence ID" value="NZ_CP064782.1"/>
</dbReference>
<keyword evidence="2" id="KW-0813">Transport</keyword>
<keyword evidence="3" id="KW-0004">4Fe-4S</keyword>
<evidence type="ECO:0000256" key="2">
    <source>
        <dbReference type="ARBA" id="ARBA00022448"/>
    </source>
</evidence>
<feature type="domain" description="4Fe-4S ferredoxin-type" evidence="8">
    <location>
        <begin position="1"/>
        <end position="30"/>
    </location>
</feature>
<evidence type="ECO:0000256" key="3">
    <source>
        <dbReference type="ARBA" id="ARBA00022485"/>
    </source>
</evidence>
<evidence type="ECO:0000256" key="4">
    <source>
        <dbReference type="ARBA" id="ARBA00022723"/>
    </source>
</evidence>
<name>A0A975SQL6_9RHOO</name>
<organism evidence="9 10">
    <name type="scientific">Azospira inquinata</name>
    <dbReference type="NCBI Taxonomy" id="2785627"/>
    <lineage>
        <taxon>Bacteria</taxon>
        <taxon>Pseudomonadati</taxon>
        <taxon>Pseudomonadota</taxon>
        <taxon>Betaproteobacteria</taxon>
        <taxon>Rhodocyclales</taxon>
        <taxon>Rhodocyclaceae</taxon>
        <taxon>Azospira</taxon>
    </lineage>
</organism>
<dbReference type="GO" id="GO:0051539">
    <property type="term" value="F:4 iron, 4 sulfur cluster binding"/>
    <property type="evidence" value="ECO:0007669"/>
    <property type="project" value="UniProtKB-KW"/>
</dbReference>
<evidence type="ECO:0000256" key="7">
    <source>
        <dbReference type="ARBA" id="ARBA00023014"/>
    </source>
</evidence>
<dbReference type="Proteomes" id="UP000683428">
    <property type="component" value="Chromosome"/>
</dbReference>
<dbReference type="PROSITE" id="PS51379">
    <property type="entry name" value="4FE4S_FER_2"/>
    <property type="match status" value="1"/>
</dbReference>
<protein>
    <submittedName>
        <fullName evidence="9">4Fe-4S binding protein</fullName>
    </submittedName>
</protein>
<evidence type="ECO:0000256" key="5">
    <source>
        <dbReference type="ARBA" id="ARBA00022982"/>
    </source>
</evidence>
<keyword evidence="6" id="KW-0408">Iron</keyword>
<keyword evidence="7" id="KW-0411">Iron-sulfur</keyword>
<dbReference type="InterPro" id="IPR017896">
    <property type="entry name" value="4Fe4S_Fe-S-bd"/>
</dbReference>
<keyword evidence="5" id="KW-0249">Electron transport</keyword>
<evidence type="ECO:0000259" key="8">
    <source>
        <dbReference type="PROSITE" id="PS51379"/>
    </source>
</evidence>
<comment type="cofactor">
    <cofactor evidence="1">
        <name>[4Fe-4S] cluster</name>
        <dbReference type="ChEBI" id="CHEBI:49883"/>
    </cofactor>
</comment>
<evidence type="ECO:0000313" key="9">
    <source>
        <dbReference type="EMBL" id="QWT50165.1"/>
    </source>
</evidence>
<dbReference type="EMBL" id="CP064782">
    <property type="protein sequence ID" value="QWT50165.1"/>
    <property type="molecule type" value="Genomic_DNA"/>
</dbReference>
<proteinExistence type="predicted"/>
<evidence type="ECO:0000313" key="10">
    <source>
        <dbReference type="Proteomes" id="UP000683428"/>
    </source>
</evidence>
<evidence type="ECO:0000256" key="6">
    <source>
        <dbReference type="ARBA" id="ARBA00023004"/>
    </source>
</evidence>
<keyword evidence="10" id="KW-1185">Reference proteome</keyword>
<dbReference type="FunFam" id="3.30.70.20:FF:000045">
    <property type="entry name" value="Ferredoxin, 4Fe-4S"/>
    <property type="match status" value="1"/>
</dbReference>